<protein>
    <submittedName>
        <fullName evidence="1">Uncharacterized protein</fullName>
    </submittedName>
</protein>
<organism evidence="1">
    <name type="scientific">hydrothermal vent metagenome</name>
    <dbReference type="NCBI Taxonomy" id="652676"/>
    <lineage>
        <taxon>unclassified sequences</taxon>
        <taxon>metagenomes</taxon>
        <taxon>ecological metagenomes</taxon>
    </lineage>
</organism>
<dbReference type="EMBL" id="UOES01000501">
    <property type="protein sequence ID" value="VAW29047.1"/>
    <property type="molecule type" value="Genomic_DNA"/>
</dbReference>
<reference evidence="1" key="1">
    <citation type="submission" date="2018-06" db="EMBL/GenBank/DDBJ databases">
        <authorList>
            <person name="Zhirakovskaya E."/>
        </authorList>
    </citation>
    <scope>NUCLEOTIDE SEQUENCE</scope>
</reference>
<accession>A0A3B0UUN6</accession>
<proteinExistence type="predicted"/>
<gene>
    <name evidence="1" type="ORF">MNBD_BACTEROID06-851</name>
</gene>
<dbReference type="AlphaFoldDB" id="A0A3B0UUN6"/>
<evidence type="ECO:0000313" key="1">
    <source>
        <dbReference type="EMBL" id="VAW29047.1"/>
    </source>
</evidence>
<sequence length="219" mass="24347">MKLLKTLTLALAVVFAFSTLTVAQSKKARKTGKKEIKKKAVKEARKEAKSFKKQDYHVSPGALPMEKQIETAWIRQYEIDEDGYPLYIVASGNSVANTQSAAKLQATELAKLELAGSISTQVAALIESSIANQQFNAEEAASVTKTVAAAKNIIAQELGRTLPLFEIYRTLKNKNVEVFVRMAYNSKKANEVAKRAITKKLEEETDIAHDKLEKLMKWD</sequence>
<name>A0A3B0UUN6_9ZZZZ</name>